<organism evidence="2 3">
    <name type="scientific">Pestalotiopsis fici (strain W106-1 / CGMCC3.15140)</name>
    <dbReference type="NCBI Taxonomy" id="1229662"/>
    <lineage>
        <taxon>Eukaryota</taxon>
        <taxon>Fungi</taxon>
        <taxon>Dikarya</taxon>
        <taxon>Ascomycota</taxon>
        <taxon>Pezizomycotina</taxon>
        <taxon>Sordariomycetes</taxon>
        <taxon>Xylariomycetidae</taxon>
        <taxon>Amphisphaeriales</taxon>
        <taxon>Sporocadaceae</taxon>
        <taxon>Pestalotiopsis</taxon>
    </lineage>
</organism>
<reference evidence="3" key="1">
    <citation type="journal article" date="2015" name="BMC Genomics">
        <title>Genomic and transcriptomic analysis of the endophytic fungus Pestalotiopsis fici reveals its lifestyle and high potential for synthesis of natural products.</title>
        <authorList>
            <person name="Wang X."/>
            <person name="Zhang X."/>
            <person name="Liu L."/>
            <person name="Xiang M."/>
            <person name="Wang W."/>
            <person name="Sun X."/>
            <person name="Che Y."/>
            <person name="Guo L."/>
            <person name="Liu G."/>
            <person name="Guo L."/>
            <person name="Wang C."/>
            <person name="Yin W.B."/>
            <person name="Stadler M."/>
            <person name="Zhang X."/>
            <person name="Liu X."/>
        </authorList>
    </citation>
    <scope>NUCLEOTIDE SEQUENCE [LARGE SCALE GENOMIC DNA]</scope>
    <source>
        <strain evidence="3">W106-1 / CGMCC3.15140</strain>
    </source>
</reference>
<dbReference type="RefSeq" id="XP_007827154.1">
    <property type="nucleotide sequence ID" value="XM_007828963.1"/>
</dbReference>
<evidence type="ECO:0000313" key="2">
    <source>
        <dbReference type="EMBL" id="ETS86554.1"/>
    </source>
</evidence>
<evidence type="ECO:0000259" key="1">
    <source>
        <dbReference type="Pfam" id="PF06985"/>
    </source>
</evidence>
<feature type="domain" description="Heterokaryon incompatibility" evidence="1">
    <location>
        <begin position="58"/>
        <end position="170"/>
    </location>
</feature>
<dbReference type="PANTHER" id="PTHR24148">
    <property type="entry name" value="ANKYRIN REPEAT DOMAIN-CONTAINING PROTEIN 39 HOMOLOG-RELATED"/>
    <property type="match status" value="1"/>
</dbReference>
<dbReference type="STRING" id="1229662.W3XKL1"/>
<name>W3XKL1_PESFW</name>
<accession>W3XKL1</accession>
<sequence length="214" mass="24046">MADTFQYGTLGAEVAEIRLLRVKPSDDSNADRAINYELETTILPRYGLQKTLEYYADSDVWGDELQKTPIRIDGRELMVPLNTAKALESFQSMLPHLHTGRDQSKIVRIGVDAVCINQSDRGERAEQVSRMKDIYEKALSVIIWLGDHASPNEAKAALQSVHNIYESSMHWYGGAVFSLANSRDIQGMLGAAHPPSDDRWHELYSSVALYFSLD</sequence>
<gene>
    <name evidence="2" type="ORF">PFICI_00382</name>
</gene>
<evidence type="ECO:0000313" key="3">
    <source>
        <dbReference type="Proteomes" id="UP000030651"/>
    </source>
</evidence>
<dbReference type="OMA" id="NDTENNC"/>
<dbReference type="KEGG" id="pfy:PFICI_00382"/>
<keyword evidence="3" id="KW-1185">Reference proteome</keyword>
<dbReference type="InParanoid" id="W3XKL1"/>
<dbReference type="GeneID" id="19265395"/>
<dbReference type="Pfam" id="PF06985">
    <property type="entry name" value="HET"/>
    <property type="match status" value="1"/>
</dbReference>
<proteinExistence type="predicted"/>
<dbReference type="HOGENOM" id="CLU_004184_6_2_1"/>
<dbReference type="PANTHER" id="PTHR24148:SF64">
    <property type="entry name" value="HETEROKARYON INCOMPATIBILITY DOMAIN-CONTAINING PROTEIN"/>
    <property type="match status" value="1"/>
</dbReference>
<protein>
    <recommendedName>
        <fullName evidence="1">Heterokaryon incompatibility domain-containing protein</fullName>
    </recommendedName>
</protein>
<dbReference type="EMBL" id="KI912109">
    <property type="protein sequence ID" value="ETS86554.1"/>
    <property type="molecule type" value="Genomic_DNA"/>
</dbReference>
<dbReference type="OrthoDB" id="194358at2759"/>
<dbReference type="InterPro" id="IPR010730">
    <property type="entry name" value="HET"/>
</dbReference>
<dbReference type="Proteomes" id="UP000030651">
    <property type="component" value="Unassembled WGS sequence"/>
</dbReference>
<dbReference type="AlphaFoldDB" id="W3XKL1"/>
<dbReference type="InterPro" id="IPR052895">
    <property type="entry name" value="HetReg/Transcr_Mod"/>
</dbReference>